<evidence type="ECO:0000259" key="1">
    <source>
        <dbReference type="Pfam" id="PF02627"/>
    </source>
</evidence>
<feature type="domain" description="Carboxymuconolactone decarboxylase-like" evidence="1">
    <location>
        <begin position="12"/>
        <end position="94"/>
    </location>
</feature>
<dbReference type="InterPro" id="IPR004675">
    <property type="entry name" value="AhpD_core"/>
</dbReference>
<accession>A0ABT5C4A2</accession>
<evidence type="ECO:0000313" key="3">
    <source>
        <dbReference type="Proteomes" id="UP001217485"/>
    </source>
</evidence>
<dbReference type="Pfam" id="PF02627">
    <property type="entry name" value="CMD"/>
    <property type="match status" value="1"/>
</dbReference>
<reference evidence="2 3" key="1">
    <citation type="submission" date="2023-01" db="EMBL/GenBank/DDBJ databases">
        <title>Minimal conservation of predation-associated metabolite biosynthetic gene clusters underscores biosynthetic potential of Myxococcota including descriptions for ten novel species: Archangium lansinium sp. nov., Myxococcus landrumus sp. nov., Nannocystis bai.</title>
        <authorList>
            <person name="Ahearne A."/>
            <person name="Stevens C."/>
            <person name="Dowd S."/>
        </authorList>
    </citation>
    <scope>NUCLEOTIDE SEQUENCE [LARGE SCALE GENOMIC DNA]</scope>
    <source>
        <strain evidence="2 3">WIWO2</strain>
    </source>
</reference>
<dbReference type="EMBL" id="JAQNDK010000002">
    <property type="protein sequence ID" value="MDC0680513.1"/>
    <property type="molecule type" value="Genomic_DNA"/>
</dbReference>
<gene>
    <name evidence="2" type="ORF">POL72_22435</name>
</gene>
<dbReference type="InterPro" id="IPR003779">
    <property type="entry name" value="CMD-like"/>
</dbReference>
<dbReference type="SUPFAM" id="SSF69118">
    <property type="entry name" value="AhpD-like"/>
    <property type="match status" value="1"/>
</dbReference>
<dbReference type="Proteomes" id="UP001217485">
    <property type="component" value="Unassembled WGS sequence"/>
</dbReference>
<proteinExistence type="predicted"/>
<comment type="caution">
    <text evidence="2">The sequence shown here is derived from an EMBL/GenBank/DDBJ whole genome shotgun (WGS) entry which is preliminary data.</text>
</comment>
<name>A0ABT5C4A2_9BACT</name>
<dbReference type="InterPro" id="IPR029032">
    <property type="entry name" value="AhpD-like"/>
</dbReference>
<dbReference type="RefSeq" id="WP_272097546.1">
    <property type="nucleotide sequence ID" value="NZ_JAQNDK010000002.1"/>
</dbReference>
<organism evidence="2 3">
    <name type="scientific">Sorangium atrum</name>
    <dbReference type="NCBI Taxonomy" id="2995308"/>
    <lineage>
        <taxon>Bacteria</taxon>
        <taxon>Pseudomonadati</taxon>
        <taxon>Myxococcota</taxon>
        <taxon>Polyangia</taxon>
        <taxon>Polyangiales</taxon>
        <taxon>Polyangiaceae</taxon>
        <taxon>Sorangium</taxon>
    </lineage>
</organism>
<dbReference type="PANTHER" id="PTHR34846:SF10">
    <property type="entry name" value="CYTOPLASMIC PROTEIN"/>
    <property type="match status" value="1"/>
</dbReference>
<dbReference type="Gene3D" id="1.20.1290.10">
    <property type="entry name" value="AhpD-like"/>
    <property type="match status" value="1"/>
</dbReference>
<keyword evidence="3" id="KW-1185">Reference proteome</keyword>
<dbReference type="PANTHER" id="PTHR34846">
    <property type="entry name" value="4-CARBOXYMUCONOLACTONE DECARBOXYLASE FAMILY PROTEIN (AFU_ORTHOLOGUE AFUA_6G11590)"/>
    <property type="match status" value="1"/>
</dbReference>
<protein>
    <submittedName>
        <fullName evidence="2">Carboxymuconolactone decarboxylase family protein</fullName>
    </submittedName>
</protein>
<dbReference type="NCBIfam" id="TIGR00778">
    <property type="entry name" value="ahpD_dom"/>
    <property type="match status" value="1"/>
</dbReference>
<sequence>MQSRMNYASVAPEAYQAMLGLSSYVKRCGLEKTLISLVFLRASQINGCAYCIDLHWKEARAAGEDERRLYMLSAWREAPCYSERERAALEWVEAVTLVAAEHVPDRVYDAVRQHFSEREIMDLTWAVVTINAWNRVVLATRAVPGSHRSEKREQA</sequence>
<evidence type="ECO:0000313" key="2">
    <source>
        <dbReference type="EMBL" id="MDC0680513.1"/>
    </source>
</evidence>